<evidence type="ECO:0000313" key="3">
    <source>
        <dbReference type="Proteomes" id="UP001283361"/>
    </source>
</evidence>
<keyword evidence="1" id="KW-0812">Transmembrane</keyword>
<evidence type="ECO:0000313" key="2">
    <source>
        <dbReference type="EMBL" id="KAK3792259.1"/>
    </source>
</evidence>
<evidence type="ECO:0000256" key="1">
    <source>
        <dbReference type="SAM" id="Phobius"/>
    </source>
</evidence>
<accession>A0AAE1AR03</accession>
<reference evidence="2" key="1">
    <citation type="journal article" date="2023" name="G3 (Bethesda)">
        <title>A reference genome for the long-term kleptoplast-retaining sea slug Elysia crispata morphotype clarki.</title>
        <authorList>
            <person name="Eastman K.E."/>
            <person name="Pendleton A.L."/>
            <person name="Shaikh M.A."/>
            <person name="Suttiyut T."/>
            <person name="Ogas R."/>
            <person name="Tomko P."/>
            <person name="Gavelis G."/>
            <person name="Widhalm J.R."/>
            <person name="Wisecaver J.H."/>
        </authorList>
    </citation>
    <scope>NUCLEOTIDE SEQUENCE</scope>
    <source>
        <strain evidence="2">ECLA1</strain>
    </source>
</reference>
<gene>
    <name evidence="2" type="ORF">RRG08_007339</name>
</gene>
<protein>
    <recommendedName>
        <fullName evidence="4">Complex I-MNLL</fullName>
    </recommendedName>
</protein>
<name>A0AAE1AR03_9GAST</name>
<sequence>MVLHNNHNWQTEVITFVLNLQLCQVSVFAVYIFLVLCYESTFMDPAKSALLARTKSNPFYRKMSLRRLRPDHYKQLAAMLVPIGGILFGAYQQFLHDHDHALFRNKSKMFGGKQLPEGKEAWY</sequence>
<evidence type="ECO:0008006" key="4">
    <source>
        <dbReference type="Google" id="ProtNLM"/>
    </source>
</evidence>
<proteinExistence type="predicted"/>
<dbReference type="AlphaFoldDB" id="A0AAE1AR03"/>
<keyword evidence="1" id="KW-0472">Membrane</keyword>
<feature type="transmembrane region" description="Helical" evidence="1">
    <location>
        <begin position="76"/>
        <end position="94"/>
    </location>
</feature>
<keyword evidence="1" id="KW-1133">Transmembrane helix</keyword>
<dbReference type="Proteomes" id="UP001283361">
    <property type="component" value="Unassembled WGS sequence"/>
</dbReference>
<feature type="transmembrane region" description="Helical" evidence="1">
    <location>
        <begin position="13"/>
        <end position="38"/>
    </location>
</feature>
<keyword evidence="3" id="KW-1185">Reference proteome</keyword>
<organism evidence="2 3">
    <name type="scientific">Elysia crispata</name>
    <name type="common">lettuce slug</name>
    <dbReference type="NCBI Taxonomy" id="231223"/>
    <lineage>
        <taxon>Eukaryota</taxon>
        <taxon>Metazoa</taxon>
        <taxon>Spiralia</taxon>
        <taxon>Lophotrochozoa</taxon>
        <taxon>Mollusca</taxon>
        <taxon>Gastropoda</taxon>
        <taxon>Heterobranchia</taxon>
        <taxon>Euthyneura</taxon>
        <taxon>Panpulmonata</taxon>
        <taxon>Sacoglossa</taxon>
        <taxon>Placobranchoidea</taxon>
        <taxon>Plakobranchidae</taxon>
        <taxon>Elysia</taxon>
    </lineage>
</organism>
<dbReference type="EMBL" id="JAWDGP010001382">
    <property type="protein sequence ID" value="KAK3792259.1"/>
    <property type="molecule type" value="Genomic_DNA"/>
</dbReference>
<comment type="caution">
    <text evidence="2">The sequence shown here is derived from an EMBL/GenBank/DDBJ whole genome shotgun (WGS) entry which is preliminary data.</text>
</comment>